<dbReference type="InterPro" id="IPR038726">
    <property type="entry name" value="PDDEXK_AddAB-type"/>
</dbReference>
<proteinExistence type="predicted"/>
<dbReference type="InterPro" id="IPR011604">
    <property type="entry name" value="PDDEXK-like_dom_sf"/>
</dbReference>
<dbReference type="SUPFAM" id="SSF52540">
    <property type="entry name" value="P-loop containing nucleoside triphosphate hydrolases"/>
    <property type="match status" value="1"/>
</dbReference>
<evidence type="ECO:0000313" key="3">
    <source>
        <dbReference type="Proteomes" id="UP000183812"/>
    </source>
</evidence>
<dbReference type="Proteomes" id="UP000183812">
    <property type="component" value="Unassembled WGS sequence"/>
</dbReference>
<keyword evidence="2" id="KW-0067">ATP-binding</keyword>
<reference evidence="2 3" key="1">
    <citation type="submission" date="2016-10" db="EMBL/GenBank/DDBJ databases">
        <authorList>
            <person name="de Groot N.N."/>
        </authorList>
    </citation>
    <scope>NUCLEOTIDE SEQUENCE [LARGE SCALE GENOMIC DNA]</scope>
    <source>
        <strain evidence="3">DSM 938 / 37b4</strain>
    </source>
</reference>
<gene>
    <name evidence="2" type="ORF">SAMN04244550_00756</name>
</gene>
<dbReference type="EMBL" id="FNAY01000002">
    <property type="protein sequence ID" value="SDE62230.1"/>
    <property type="molecule type" value="Genomic_DNA"/>
</dbReference>
<organism evidence="2 3">
    <name type="scientific">Rhodobacter capsulatus</name>
    <name type="common">Rhodopseudomonas capsulata</name>
    <dbReference type="NCBI Taxonomy" id="1061"/>
    <lineage>
        <taxon>Bacteria</taxon>
        <taxon>Pseudomonadati</taxon>
        <taxon>Pseudomonadota</taxon>
        <taxon>Alphaproteobacteria</taxon>
        <taxon>Rhodobacterales</taxon>
        <taxon>Rhodobacter group</taxon>
        <taxon>Rhodobacter</taxon>
    </lineage>
</organism>
<dbReference type="GO" id="GO:0004386">
    <property type="term" value="F:helicase activity"/>
    <property type="evidence" value="ECO:0007669"/>
    <property type="project" value="UniProtKB-KW"/>
</dbReference>
<keyword evidence="2" id="KW-0378">Hydrolase</keyword>
<keyword evidence="2" id="KW-0347">Helicase</keyword>
<evidence type="ECO:0000259" key="1">
    <source>
        <dbReference type="Pfam" id="PF12705"/>
    </source>
</evidence>
<dbReference type="InterPro" id="IPR014153">
    <property type="entry name" value="Ds_break_AddB"/>
</dbReference>
<feature type="domain" description="PD-(D/E)XK endonuclease-like" evidence="1">
    <location>
        <begin position="711"/>
        <end position="934"/>
    </location>
</feature>
<dbReference type="Pfam" id="PF12705">
    <property type="entry name" value="PDDEXK_1"/>
    <property type="match status" value="1"/>
</dbReference>
<dbReference type="Gene3D" id="3.90.320.10">
    <property type="match status" value="1"/>
</dbReference>
<dbReference type="NCBIfam" id="TIGR02786">
    <property type="entry name" value="addB_alphas"/>
    <property type="match status" value="1"/>
</dbReference>
<dbReference type="OrthoDB" id="9780606at2"/>
<sequence length="977" mass="107395">MPLAEPHVFALPPGVDFARDLVRGLVHRMRDEPPEAMARVRLILNAGRMSRRVREEFDSLGTRFLPRIELISDLARLPMPGLPAPVPALRRKLELACLVDRLARGLPGFETGSGVFSLTDSLLALLAEMQSEGVHPEVFERLDIQASHAEHWRQSLAFIRIVARYFETELDTEGRQRRVVETMARIWAENPTEDRVILAGSTGSRGATRLLMQAVAALPRGVLVLPGFDFDMPEMAWNSLCSGPIPIEDHPQFRFRALLDGLSLAPAQVARWTETPPEAPGRNALVSLALRPAPVTDQWMREGQAFSDLPAACAQMTLIEAADPRQESLAIALVLRKAVFRGKKAALISPDRMLTRRVAAALDRWSIVPDDSAGQPLPLTAPGRLIRHLARLLGRKISMESLLVILKHPLVATGSALRGAHLRLTREFELSLRRKGPAFPDAEAVRSWGGTADPERQQWSDWLAALIDAVPGGGNQPISAWSETLFGLLDGFAAGPGGTVAASELWLGEAGQAAFRTLADLAAQDETGLCVSSANFADLIDTLLQEGQVRSTLAAHPLVTFLGTLEARAHGAEVVILAGLNEKSWPEAPSPDPWLSRKMRLDAGLLLPERQIGLSAHDFQQAIAAPEVVLSRARRDSEAETVPSRWLNRLLNLAGGLTAAQGPEALAQMRARGQRFLDLASQLDLPLERVAPAARPAPCPPAEARPRQLPVTAIKTLIRDPYAIYAARILRLRPLDPLKPGPDPRLRGEALHRVVELFVERFDPAISLEQSQKHLSDLAETVLQEMIPWPSTQRLWLHRLLRIAPQLVAQEAQRRAEATPAVIETSASIELGPPGFTLTARPDRIDLHDDGTAHVYDYKSGSPPKEAEVRHFDKQLLLEAAMIERGAFARIGPRQVAGMSYVHLGGSGECRMLALGRDDVEQTWTRLQGLIARYLERSQGFAARRAMQMSRDIGDYDHLSRFGEWDITDVPVPEDVG</sequence>
<name>A0A1G7EEY9_RHOCA</name>
<accession>A0A1G7EEY9</accession>
<dbReference type="InterPro" id="IPR027417">
    <property type="entry name" value="P-loop_NTPase"/>
</dbReference>
<dbReference type="AlphaFoldDB" id="A0A1G7EEY9"/>
<keyword evidence="2" id="KW-0547">Nucleotide-binding</keyword>
<protein>
    <submittedName>
        <fullName evidence="2">ATP-dependent helicase/nuclease subunit B</fullName>
    </submittedName>
</protein>
<evidence type="ECO:0000313" key="2">
    <source>
        <dbReference type="EMBL" id="SDE62230.1"/>
    </source>
</evidence>
<dbReference type="RefSeq" id="WP_074552867.1">
    <property type="nucleotide sequence ID" value="NZ_CP119563.1"/>
</dbReference>